<dbReference type="InterPro" id="IPR027788">
    <property type="entry name" value="Alpha/beta-hydrolase_N_dom"/>
</dbReference>
<reference evidence="5 6" key="1">
    <citation type="journal article" date="2014" name="Genome Announc.">
        <title>Draft Genome Sequence of Kocuria palustris PEL.</title>
        <authorList>
            <person name="Sharma G."/>
            <person name="Khatri I."/>
            <person name="Subramanian S."/>
        </authorList>
    </citation>
    <scope>NUCLEOTIDE SEQUENCE [LARGE SCALE GENOMIC DNA]</scope>
    <source>
        <strain evidence="5 6">PEL</strain>
    </source>
</reference>
<organism evidence="5 6">
    <name type="scientific">Kocuria palustris PEL</name>
    <dbReference type="NCBI Taxonomy" id="1236550"/>
    <lineage>
        <taxon>Bacteria</taxon>
        <taxon>Bacillati</taxon>
        <taxon>Actinomycetota</taxon>
        <taxon>Actinomycetes</taxon>
        <taxon>Micrococcales</taxon>
        <taxon>Micrococcaceae</taxon>
        <taxon>Kocuria</taxon>
    </lineage>
</organism>
<dbReference type="ESTHER" id="9micc-a0a0x3qlw4">
    <property type="family name" value="Abhydrolase_9"/>
</dbReference>
<feature type="transmembrane region" description="Helical" evidence="2">
    <location>
        <begin position="104"/>
        <end position="124"/>
    </location>
</feature>
<evidence type="ECO:0000256" key="1">
    <source>
        <dbReference type="SAM" id="MobiDB-lite"/>
    </source>
</evidence>
<evidence type="ECO:0000313" key="5">
    <source>
        <dbReference type="EMBL" id="EME35562.1"/>
    </source>
</evidence>
<keyword evidence="6" id="KW-1185">Reference proteome</keyword>
<feature type="domain" description="Alpha/beta-hydrolase N-terminal" evidence="4">
    <location>
        <begin position="36"/>
        <end position="260"/>
    </location>
</feature>
<evidence type="ECO:0008006" key="7">
    <source>
        <dbReference type="Google" id="ProtNLM"/>
    </source>
</evidence>
<dbReference type="RefSeq" id="WP_006215755.1">
    <property type="nucleotide sequence ID" value="NZ_ANHZ02000030.1"/>
</dbReference>
<feature type="transmembrane region" description="Helical" evidence="2">
    <location>
        <begin position="145"/>
        <end position="168"/>
    </location>
</feature>
<dbReference type="Pfam" id="PF15420">
    <property type="entry name" value="Abhydrolase_9_N"/>
    <property type="match status" value="1"/>
</dbReference>
<feature type="transmembrane region" description="Helical" evidence="2">
    <location>
        <begin position="188"/>
        <end position="205"/>
    </location>
</feature>
<dbReference type="AlphaFoldDB" id="M2WAS0"/>
<feature type="compositionally biased region" description="Basic and acidic residues" evidence="1">
    <location>
        <begin position="224"/>
        <end position="235"/>
    </location>
</feature>
<evidence type="ECO:0000259" key="3">
    <source>
        <dbReference type="Pfam" id="PF10081"/>
    </source>
</evidence>
<feature type="region of interest" description="Disordered" evidence="1">
    <location>
        <begin position="224"/>
        <end position="244"/>
    </location>
</feature>
<dbReference type="EMBL" id="ANHZ02000030">
    <property type="protein sequence ID" value="EME35562.1"/>
    <property type="molecule type" value="Genomic_DNA"/>
</dbReference>
<keyword evidence="2" id="KW-0812">Transmembrane</keyword>
<dbReference type="Pfam" id="PF10081">
    <property type="entry name" value="Abhydrolase_9"/>
    <property type="match status" value="1"/>
</dbReference>
<comment type="caution">
    <text evidence="5">The sequence shown here is derived from an EMBL/GenBank/DDBJ whole genome shotgun (WGS) entry which is preliminary data.</text>
</comment>
<evidence type="ECO:0000256" key="2">
    <source>
        <dbReference type="SAM" id="Phobius"/>
    </source>
</evidence>
<feature type="domain" description="Alpha/beta-hydrolase catalytic" evidence="3">
    <location>
        <begin position="283"/>
        <end position="569"/>
    </location>
</feature>
<protein>
    <recommendedName>
        <fullName evidence="7">Alpha/beta-hydrolase catalytic domain-containing protein</fullName>
    </recommendedName>
</protein>
<evidence type="ECO:0000259" key="4">
    <source>
        <dbReference type="Pfam" id="PF15420"/>
    </source>
</evidence>
<accession>M2WAS0</accession>
<keyword evidence="2" id="KW-0472">Membrane</keyword>
<gene>
    <name evidence="5" type="ORF">C884_01659</name>
</gene>
<name>M2WAS0_9MICC</name>
<keyword evidence="2" id="KW-1133">Transmembrane helix</keyword>
<dbReference type="Proteomes" id="UP000009877">
    <property type="component" value="Unassembled WGS sequence"/>
</dbReference>
<proteinExistence type="predicted"/>
<sequence>MRYSFRPPIHRPGDVRQPWFNRAGLVLGLGASWVSLSPSLVPRTWWMTAASVATNQLGGYALGVGLHNLGLRLGERPTPGIRRAAADFRSRTDPARRRGRLHPLTAAMIGGASAVTAAALARSAGAQRRTSELVETRDGGPRAHVIGYAVGTSWWLGGVAFGWVMHWIRSTVAGGVRFISRDLVGPGLASVAGLGAVALTNRLLIAQIARRMVRRATIANRRWADGRRRPAEPERSGGPGSSESYDVLGTHGQAFVADGPRAADLERLRLSPQTAAGQHREPIRVFAGKIAHDSLEDAADAVVAELHRTGAFERGVLVLLTGTGTGWIQDWTPASVEYLTGGDCASATLQYSFAPSGLAFVVDRQGARRAGRVLFERVRRELDSLPAQQRRPRLFAAGESLGAYGGHGAFASIHEMLSSVDGAVWSGTPRATRLWSRIVADRDEGSTEILPVYRSGAHVRFANRPQDLDLDPSGAPYGPWRRPRIAYLQHASDPVVWWSPALIWRRFDWIEELRRRPAPDVITTLRWLPWVTFWQITTDMPRSIEIPGGHGHSYHGEQVRAWAWVLGIELSAAQEQAVIARIASRVRPH</sequence>
<dbReference type="InterPro" id="IPR027787">
    <property type="entry name" value="Alpha/beta-hydrolase_catalytic"/>
</dbReference>
<evidence type="ECO:0000313" key="6">
    <source>
        <dbReference type="Proteomes" id="UP000009877"/>
    </source>
</evidence>